<gene>
    <name evidence="1" type="ORF">AVEN_247579_1</name>
</gene>
<evidence type="ECO:0000313" key="1">
    <source>
        <dbReference type="EMBL" id="GBM12805.1"/>
    </source>
</evidence>
<name>A0A4Y2DB81_ARAVE</name>
<evidence type="ECO:0000313" key="2">
    <source>
        <dbReference type="Proteomes" id="UP000499080"/>
    </source>
</evidence>
<dbReference type="AlphaFoldDB" id="A0A4Y2DB81"/>
<accession>A0A4Y2DB81</accession>
<keyword evidence="2" id="KW-1185">Reference proteome</keyword>
<organism evidence="1 2">
    <name type="scientific">Araneus ventricosus</name>
    <name type="common">Orbweaver spider</name>
    <name type="synonym">Epeira ventricosa</name>
    <dbReference type="NCBI Taxonomy" id="182803"/>
    <lineage>
        <taxon>Eukaryota</taxon>
        <taxon>Metazoa</taxon>
        <taxon>Ecdysozoa</taxon>
        <taxon>Arthropoda</taxon>
        <taxon>Chelicerata</taxon>
        <taxon>Arachnida</taxon>
        <taxon>Araneae</taxon>
        <taxon>Araneomorphae</taxon>
        <taxon>Entelegynae</taxon>
        <taxon>Araneoidea</taxon>
        <taxon>Araneidae</taxon>
        <taxon>Araneus</taxon>
    </lineage>
</organism>
<proteinExistence type="predicted"/>
<comment type="caution">
    <text evidence="1">The sequence shown here is derived from an EMBL/GenBank/DDBJ whole genome shotgun (WGS) entry which is preliminary data.</text>
</comment>
<sequence length="90" mass="10119">MKFKHGIHSKIKMQFSLLLAIREERLKENKPTKRKEIELLTYLSGRIPLLSLGTVVSSAGSHRDRVMKGSGKIRRTGRIGQVIRSSAGSF</sequence>
<protein>
    <submittedName>
        <fullName evidence="1">Uncharacterized protein</fullName>
    </submittedName>
</protein>
<reference evidence="1 2" key="1">
    <citation type="journal article" date="2019" name="Sci. Rep.">
        <title>Orb-weaving spider Araneus ventricosus genome elucidates the spidroin gene catalogue.</title>
        <authorList>
            <person name="Kono N."/>
            <person name="Nakamura H."/>
            <person name="Ohtoshi R."/>
            <person name="Moran D.A.P."/>
            <person name="Shinohara A."/>
            <person name="Yoshida Y."/>
            <person name="Fujiwara M."/>
            <person name="Mori M."/>
            <person name="Tomita M."/>
            <person name="Arakawa K."/>
        </authorList>
    </citation>
    <scope>NUCLEOTIDE SEQUENCE [LARGE SCALE GENOMIC DNA]</scope>
</reference>
<dbReference type="EMBL" id="BGPR01000319">
    <property type="protein sequence ID" value="GBM12805.1"/>
    <property type="molecule type" value="Genomic_DNA"/>
</dbReference>
<dbReference type="Proteomes" id="UP000499080">
    <property type="component" value="Unassembled WGS sequence"/>
</dbReference>